<sequence>MRFQNDVVPGHFTDEVRQHLAEALALVLQGCLKMDIHGLRKFRLTIPKPDQCEIPMRVGTVRSKVSSFIFVRYHLECRALKSKCSLGEFSKAKTTKCRPMEEGK</sequence>
<accession>A0A4Y2EY38</accession>
<name>A0A4Y2EY38_ARAVE</name>
<dbReference type="EMBL" id="BGPR01000753">
    <property type="protein sequence ID" value="GBM34172.1"/>
    <property type="molecule type" value="Genomic_DNA"/>
</dbReference>
<dbReference type="AlphaFoldDB" id="A0A4Y2EY38"/>
<proteinExistence type="predicted"/>
<evidence type="ECO:0000313" key="1">
    <source>
        <dbReference type="EMBL" id="GBM34172.1"/>
    </source>
</evidence>
<dbReference type="Proteomes" id="UP000499080">
    <property type="component" value="Unassembled WGS sequence"/>
</dbReference>
<comment type="caution">
    <text evidence="1">The sequence shown here is derived from an EMBL/GenBank/DDBJ whole genome shotgun (WGS) entry which is preliminary data.</text>
</comment>
<reference evidence="1 2" key="1">
    <citation type="journal article" date="2019" name="Sci. Rep.">
        <title>Orb-weaving spider Araneus ventricosus genome elucidates the spidroin gene catalogue.</title>
        <authorList>
            <person name="Kono N."/>
            <person name="Nakamura H."/>
            <person name="Ohtoshi R."/>
            <person name="Moran D.A.P."/>
            <person name="Shinohara A."/>
            <person name="Yoshida Y."/>
            <person name="Fujiwara M."/>
            <person name="Mori M."/>
            <person name="Tomita M."/>
            <person name="Arakawa K."/>
        </authorList>
    </citation>
    <scope>NUCLEOTIDE SEQUENCE [LARGE SCALE GENOMIC DNA]</scope>
</reference>
<protein>
    <submittedName>
        <fullName evidence="1">Uncharacterized protein</fullName>
    </submittedName>
</protein>
<organism evidence="1 2">
    <name type="scientific">Araneus ventricosus</name>
    <name type="common">Orbweaver spider</name>
    <name type="synonym">Epeira ventricosa</name>
    <dbReference type="NCBI Taxonomy" id="182803"/>
    <lineage>
        <taxon>Eukaryota</taxon>
        <taxon>Metazoa</taxon>
        <taxon>Ecdysozoa</taxon>
        <taxon>Arthropoda</taxon>
        <taxon>Chelicerata</taxon>
        <taxon>Arachnida</taxon>
        <taxon>Araneae</taxon>
        <taxon>Araneomorphae</taxon>
        <taxon>Entelegynae</taxon>
        <taxon>Araneoidea</taxon>
        <taxon>Araneidae</taxon>
        <taxon>Araneus</taxon>
    </lineage>
</organism>
<keyword evidence="2" id="KW-1185">Reference proteome</keyword>
<evidence type="ECO:0000313" key="2">
    <source>
        <dbReference type="Proteomes" id="UP000499080"/>
    </source>
</evidence>
<gene>
    <name evidence="1" type="ORF">AVEN_175258_1</name>
</gene>